<feature type="binding site" evidence="2">
    <location>
        <position position="210"/>
    </location>
    <ligand>
        <name>ATP</name>
        <dbReference type="ChEBI" id="CHEBI:30616"/>
    </ligand>
</feature>
<evidence type="ECO:0000259" key="3">
    <source>
        <dbReference type="Pfam" id="PF00586"/>
    </source>
</evidence>
<feature type="binding site" evidence="2">
    <location>
        <position position="45"/>
    </location>
    <ligand>
        <name>Mg(2+)</name>
        <dbReference type="ChEBI" id="CHEBI:18420"/>
        <label>1</label>
    </ligand>
</feature>
<feature type="binding site" evidence="2">
    <location>
        <position position="73"/>
    </location>
    <ligand>
        <name>Mg(2+)</name>
        <dbReference type="ChEBI" id="CHEBI:18420"/>
        <label>2</label>
    </ligand>
</feature>
<feature type="binding site" evidence="2">
    <location>
        <position position="120"/>
    </location>
    <ligand>
        <name>Mg(2+)</name>
        <dbReference type="ChEBI" id="CHEBI:18420"/>
        <label>1</label>
    </ligand>
</feature>
<accession>A0A8J6UIP9</accession>
<feature type="binding site" evidence="2">
    <location>
        <position position="28"/>
    </location>
    <ligand>
        <name>Mg(2+)</name>
        <dbReference type="ChEBI" id="CHEBI:18420"/>
        <label>4</label>
    </ligand>
</feature>
<feature type="binding site" evidence="2">
    <location>
        <position position="211"/>
    </location>
    <ligand>
        <name>Mg(2+)</name>
        <dbReference type="ChEBI" id="CHEBI:18420"/>
        <label>5</label>
    </ligand>
</feature>
<feature type="binding site" evidence="2">
    <location>
        <position position="43"/>
    </location>
    <ligand>
        <name>Mg(2+)</name>
        <dbReference type="ChEBI" id="CHEBI:18420"/>
        <label>4</label>
    </ligand>
</feature>
<feature type="binding site" evidence="2">
    <location>
        <position position="144"/>
    </location>
    <ligand>
        <name>ATP</name>
        <dbReference type="ChEBI" id="CHEBI:30616"/>
    </ligand>
</feature>
<dbReference type="NCBIfam" id="TIGR01379">
    <property type="entry name" value="thiL"/>
    <property type="match status" value="1"/>
</dbReference>
<comment type="caution">
    <text evidence="2">Lacks conserved residue(s) required for the propagation of feature annotation.</text>
</comment>
<feature type="binding site" evidence="2">
    <location>
        <position position="44"/>
    </location>
    <ligand>
        <name>Mg(2+)</name>
        <dbReference type="ChEBI" id="CHEBI:18420"/>
        <label>1</label>
    </ligand>
</feature>
<dbReference type="PANTHER" id="PTHR30270:SF0">
    <property type="entry name" value="THIAMINE-MONOPHOSPHATE KINASE"/>
    <property type="match status" value="1"/>
</dbReference>
<dbReference type="Pfam" id="PF00586">
    <property type="entry name" value="AIRS"/>
    <property type="match status" value="1"/>
</dbReference>
<dbReference type="InterPro" id="IPR010918">
    <property type="entry name" value="PurM-like_C_dom"/>
</dbReference>
<reference evidence="5" key="1">
    <citation type="submission" date="2020-09" db="EMBL/GenBank/DDBJ databases">
        <title>A novel bacterium of genus Neiella, isolated from South China Sea.</title>
        <authorList>
            <person name="Huang H."/>
            <person name="Mo K."/>
            <person name="Hu Y."/>
        </authorList>
    </citation>
    <scope>NUCLEOTIDE SEQUENCE</scope>
    <source>
        <strain evidence="5">HB171785</strain>
    </source>
</reference>
<dbReference type="Gene3D" id="3.90.650.10">
    <property type="entry name" value="PurM-like C-terminal domain"/>
    <property type="match status" value="1"/>
</dbReference>
<dbReference type="Gene3D" id="3.30.1330.10">
    <property type="entry name" value="PurM-like, N-terminal domain"/>
    <property type="match status" value="1"/>
</dbReference>
<comment type="function">
    <text evidence="2">Catalyzes the ATP-dependent phosphorylation of thiamine-monophosphate (TMP) to form thiamine-pyrophosphate (TPP), the active form of vitamin B1.</text>
</comment>
<evidence type="ECO:0000313" key="6">
    <source>
        <dbReference type="Proteomes" id="UP000638014"/>
    </source>
</evidence>
<keyword evidence="1 2" id="KW-0784">Thiamine biosynthesis</keyword>
<feature type="binding site" evidence="2">
    <location>
        <position position="52"/>
    </location>
    <ligand>
        <name>substrate</name>
    </ligand>
</feature>
<comment type="pathway">
    <text evidence="2">Cofactor biosynthesis; thiamine diphosphate biosynthesis; thiamine diphosphate from thiamine phosphate: step 1/1.</text>
</comment>
<dbReference type="GO" id="GO:0009030">
    <property type="term" value="F:thiamine-phosphate kinase activity"/>
    <property type="evidence" value="ECO:0007669"/>
    <property type="project" value="UniProtKB-UniRule"/>
</dbReference>
<feature type="domain" description="PurM-like N-terminal" evidence="3">
    <location>
        <begin position="26"/>
        <end position="135"/>
    </location>
</feature>
<dbReference type="InterPro" id="IPR006283">
    <property type="entry name" value="ThiL-like"/>
</dbReference>
<name>A0A8J6UIP9_9GAMM</name>
<comment type="miscellaneous">
    <text evidence="2">Reaction mechanism of ThiL seems to utilize a direct, inline transfer of the gamma-phosphate of ATP to TMP rather than a phosphorylated enzyme intermediate.</text>
</comment>
<dbReference type="EC" id="2.7.4.16" evidence="2"/>
<dbReference type="GO" id="GO:0009229">
    <property type="term" value="P:thiamine diphosphate biosynthetic process"/>
    <property type="evidence" value="ECO:0007669"/>
    <property type="project" value="UniProtKB-UniRule"/>
</dbReference>
<feature type="binding site" evidence="2">
    <location>
        <position position="73"/>
    </location>
    <ligand>
        <name>Mg(2+)</name>
        <dbReference type="ChEBI" id="CHEBI:18420"/>
        <label>3</label>
    </ligand>
</feature>
<feature type="binding site" evidence="2">
    <location>
        <position position="73"/>
    </location>
    <ligand>
        <name>Mg(2+)</name>
        <dbReference type="ChEBI" id="CHEBI:18420"/>
        <label>4</label>
    </ligand>
</feature>
<dbReference type="EMBL" id="JACXAF010000005">
    <property type="protein sequence ID" value="MBD1388803.1"/>
    <property type="molecule type" value="Genomic_DNA"/>
</dbReference>
<evidence type="ECO:0000256" key="2">
    <source>
        <dbReference type="HAMAP-Rule" id="MF_02128"/>
    </source>
</evidence>
<dbReference type="RefSeq" id="WP_191143910.1">
    <property type="nucleotide sequence ID" value="NZ_JACXAF010000005.1"/>
</dbReference>
<keyword evidence="2 5" id="KW-0808">Transferase</keyword>
<feature type="binding site" evidence="2">
    <location>
        <position position="45"/>
    </location>
    <ligand>
        <name>Mg(2+)</name>
        <dbReference type="ChEBI" id="CHEBI:18420"/>
        <label>2</label>
    </ligand>
</feature>
<dbReference type="UniPathway" id="UPA00060">
    <property type="reaction ID" value="UER00142"/>
</dbReference>
<dbReference type="GO" id="GO:0000287">
    <property type="term" value="F:magnesium ion binding"/>
    <property type="evidence" value="ECO:0007669"/>
    <property type="project" value="UniProtKB-UniRule"/>
</dbReference>
<keyword evidence="6" id="KW-1185">Reference proteome</keyword>
<organism evidence="5 6">
    <name type="scientific">Neiella litorisoli</name>
    <dbReference type="NCBI Taxonomy" id="2771431"/>
    <lineage>
        <taxon>Bacteria</taxon>
        <taxon>Pseudomonadati</taxon>
        <taxon>Pseudomonadota</taxon>
        <taxon>Gammaproteobacteria</taxon>
        <taxon>Alteromonadales</taxon>
        <taxon>Echinimonadaceae</taxon>
        <taxon>Neiella</taxon>
    </lineage>
</organism>
<dbReference type="HAMAP" id="MF_02128">
    <property type="entry name" value="TMP_kinase"/>
    <property type="match status" value="1"/>
</dbReference>
<dbReference type="InterPro" id="IPR036676">
    <property type="entry name" value="PurM-like_C_sf"/>
</dbReference>
<evidence type="ECO:0000313" key="5">
    <source>
        <dbReference type="EMBL" id="MBD1388803.1"/>
    </source>
</evidence>
<sequence>MNEFDLIQQFFSKAHSKRADVVLGIGDDCALLQPKSGYQIAITTDTMVDGVHFDDRLNAADLAHKLVAVNLSDLAAMGAEPCWVSLALTLPSSDTNWLAEFATMLANRLQHYGVSLIGGDTTRGPLTLSLTAQGQLPAGSAMTRCGAKAGDLILVSGSLGDAALALQQEKIASLPVADIAALERRLFRPIPRIELGLAIRQFATSCVDISDGLSADLGHILARSSRASGHALGATINTDQLPVSAAAMLALGAKQAALNALKGGDDYELCFTVSPDLLQQVLAAAEQSNTPVTVIGEINQTGKLTIQYQQQHVDWRAQGYLHFS</sequence>
<feature type="binding site" evidence="2">
    <location>
        <begin position="119"/>
        <end position="120"/>
    </location>
    <ligand>
        <name>ATP</name>
        <dbReference type="ChEBI" id="CHEBI:30616"/>
    </ligand>
</feature>
<feature type="binding site" evidence="2">
    <location>
        <position position="320"/>
    </location>
    <ligand>
        <name>substrate</name>
    </ligand>
</feature>
<dbReference type="SUPFAM" id="SSF55326">
    <property type="entry name" value="PurM N-terminal domain-like"/>
    <property type="match status" value="1"/>
</dbReference>
<dbReference type="PANTHER" id="PTHR30270">
    <property type="entry name" value="THIAMINE-MONOPHOSPHATE KINASE"/>
    <property type="match status" value="1"/>
</dbReference>
<dbReference type="AlphaFoldDB" id="A0A8J6UIP9"/>
<feature type="domain" description="PurM-like C-terminal" evidence="4">
    <location>
        <begin position="148"/>
        <end position="308"/>
    </location>
</feature>
<keyword evidence="2" id="KW-0547">Nucleotide-binding</keyword>
<dbReference type="GO" id="GO:0005524">
    <property type="term" value="F:ATP binding"/>
    <property type="evidence" value="ECO:0007669"/>
    <property type="project" value="UniProtKB-UniRule"/>
</dbReference>
<feature type="binding site" evidence="2">
    <location>
        <position position="28"/>
    </location>
    <ligand>
        <name>Mg(2+)</name>
        <dbReference type="ChEBI" id="CHEBI:18420"/>
        <label>3</label>
    </ligand>
</feature>
<comment type="similarity">
    <text evidence="2">Belongs to the thiamine-monophosphate kinase family.</text>
</comment>
<evidence type="ECO:0000259" key="4">
    <source>
        <dbReference type="Pfam" id="PF02769"/>
    </source>
</evidence>
<dbReference type="Pfam" id="PF02769">
    <property type="entry name" value="AIRS_C"/>
    <property type="match status" value="1"/>
</dbReference>
<dbReference type="CDD" id="cd02194">
    <property type="entry name" value="ThiL"/>
    <property type="match status" value="1"/>
</dbReference>
<keyword evidence="2" id="KW-0460">Magnesium</keyword>
<comment type="catalytic activity">
    <reaction evidence="2">
        <text>thiamine phosphate + ATP = thiamine diphosphate + ADP</text>
        <dbReference type="Rhea" id="RHEA:15913"/>
        <dbReference type="ChEBI" id="CHEBI:30616"/>
        <dbReference type="ChEBI" id="CHEBI:37575"/>
        <dbReference type="ChEBI" id="CHEBI:58937"/>
        <dbReference type="ChEBI" id="CHEBI:456216"/>
        <dbReference type="EC" id="2.7.4.16"/>
    </reaction>
</comment>
<evidence type="ECO:0000256" key="1">
    <source>
        <dbReference type="ARBA" id="ARBA00022977"/>
    </source>
</evidence>
<feature type="binding site" evidence="2">
    <location>
        <position position="265"/>
    </location>
    <ligand>
        <name>substrate</name>
    </ligand>
</feature>
<dbReference type="PIRSF" id="PIRSF005303">
    <property type="entry name" value="Thiam_monoph_kin"/>
    <property type="match status" value="1"/>
</dbReference>
<dbReference type="GO" id="GO:0009228">
    <property type="term" value="P:thiamine biosynthetic process"/>
    <property type="evidence" value="ECO:0007669"/>
    <property type="project" value="UniProtKB-KW"/>
</dbReference>
<dbReference type="SUPFAM" id="SSF56042">
    <property type="entry name" value="PurM C-terminal domain-like"/>
    <property type="match status" value="1"/>
</dbReference>
<keyword evidence="2" id="KW-0479">Metal-binding</keyword>
<proteinExistence type="inferred from homology"/>
<dbReference type="Proteomes" id="UP000638014">
    <property type="component" value="Unassembled WGS sequence"/>
</dbReference>
<protein>
    <recommendedName>
        <fullName evidence="2">Thiamine-monophosphate kinase</fullName>
        <shortName evidence="2">TMP kinase</shortName>
        <shortName evidence="2">Thiamine-phosphate kinase</shortName>
        <ecNumber evidence="2">2.7.4.16</ecNumber>
    </recommendedName>
</protein>
<keyword evidence="2 5" id="KW-0418">Kinase</keyword>
<comment type="caution">
    <text evidence="5">The sequence shown here is derived from an EMBL/GenBank/DDBJ whole genome shotgun (WGS) entry which is preliminary data.</text>
</comment>
<dbReference type="InterPro" id="IPR036921">
    <property type="entry name" value="PurM-like_N_sf"/>
</dbReference>
<feature type="binding site" evidence="2">
    <location>
        <position position="208"/>
    </location>
    <ligand>
        <name>Mg(2+)</name>
        <dbReference type="ChEBI" id="CHEBI:18420"/>
        <label>3</label>
    </ligand>
</feature>
<dbReference type="InterPro" id="IPR016188">
    <property type="entry name" value="PurM-like_N"/>
</dbReference>
<keyword evidence="2" id="KW-0067">ATP-binding</keyword>
<gene>
    <name evidence="2 5" type="primary">thiL</name>
    <name evidence="5" type="ORF">IC617_05130</name>
</gene>